<dbReference type="AlphaFoldDB" id="A0A8I2YKC9"/>
<feature type="transmembrane region" description="Helical" evidence="8">
    <location>
        <begin position="52"/>
        <end position="70"/>
    </location>
</feature>
<evidence type="ECO:0000259" key="9">
    <source>
        <dbReference type="Pfam" id="PF13813"/>
    </source>
</evidence>
<comment type="subcellular location">
    <subcellularLocation>
        <location evidence="1">Membrane</location>
        <topology evidence="1">Multi-pass membrane protein</topology>
    </subcellularLocation>
</comment>
<keyword evidence="6 8" id="KW-1133">Transmembrane helix</keyword>
<feature type="domain" description="Wax synthase" evidence="9">
    <location>
        <begin position="257"/>
        <end position="317"/>
    </location>
</feature>
<name>A0A8I2YKC9_9AGAM</name>
<dbReference type="OrthoDB" id="1077582at2759"/>
<dbReference type="GO" id="GO:0016020">
    <property type="term" value="C:membrane"/>
    <property type="evidence" value="ECO:0007669"/>
    <property type="project" value="UniProtKB-SubCell"/>
</dbReference>
<evidence type="ECO:0000256" key="8">
    <source>
        <dbReference type="SAM" id="Phobius"/>
    </source>
</evidence>
<evidence type="ECO:0000313" key="11">
    <source>
        <dbReference type="Proteomes" id="UP000683000"/>
    </source>
</evidence>
<evidence type="ECO:0000256" key="7">
    <source>
        <dbReference type="ARBA" id="ARBA00023136"/>
    </source>
</evidence>
<proteinExistence type="inferred from homology"/>
<feature type="transmembrane region" description="Helical" evidence="8">
    <location>
        <begin position="166"/>
        <end position="186"/>
    </location>
</feature>
<comment type="similarity">
    <text evidence="3">Belongs to the wax synthase family.</text>
</comment>
<accession>A0A8I2YKC9</accession>
<feature type="transmembrane region" description="Helical" evidence="8">
    <location>
        <begin position="296"/>
        <end position="317"/>
    </location>
</feature>
<dbReference type="InterPro" id="IPR044851">
    <property type="entry name" value="Wax_synthase"/>
</dbReference>
<evidence type="ECO:0000256" key="2">
    <source>
        <dbReference type="ARBA" id="ARBA00005179"/>
    </source>
</evidence>
<feature type="transmembrane region" description="Helical" evidence="8">
    <location>
        <begin position="20"/>
        <end position="40"/>
    </location>
</feature>
<dbReference type="Pfam" id="PF13813">
    <property type="entry name" value="MBOAT_2"/>
    <property type="match status" value="1"/>
</dbReference>
<evidence type="ECO:0000256" key="5">
    <source>
        <dbReference type="ARBA" id="ARBA00022692"/>
    </source>
</evidence>
<keyword evidence="5 8" id="KW-0812">Transmembrane</keyword>
<evidence type="ECO:0000256" key="3">
    <source>
        <dbReference type="ARBA" id="ARBA00007282"/>
    </source>
</evidence>
<feature type="transmembrane region" description="Helical" evidence="8">
    <location>
        <begin position="221"/>
        <end position="250"/>
    </location>
</feature>
<gene>
    <name evidence="10" type="ORF">JVT61DRAFT_4837</name>
</gene>
<dbReference type="PANTHER" id="PTHR31595">
    <property type="entry name" value="LONG-CHAIN-ALCOHOL O-FATTY-ACYLTRANSFERASE 3-RELATED"/>
    <property type="match status" value="1"/>
</dbReference>
<dbReference type="EMBL" id="JAGFBS010000019">
    <property type="protein sequence ID" value="KAG6374184.1"/>
    <property type="molecule type" value="Genomic_DNA"/>
</dbReference>
<evidence type="ECO:0000256" key="6">
    <source>
        <dbReference type="ARBA" id="ARBA00022989"/>
    </source>
</evidence>
<keyword evidence="11" id="KW-1185">Reference proteome</keyword>
<protein>
    <recommendedName>
        <fullName evidence="9">Wax synthase domain-containing protein</fullName>
    </recommendedName>
</protein>
<feature type="transmembrane region" description="Helical" evidence="8">
    <location>
        <begin position="323"/>
        <end position="345"/>
    </location>
</feature>
<keyword evidence="7 8" id="KW-0472">Membrane</keyword>
<comment type="caution">
    <text evidence="10">The sequence shown here is derived from an EMBL/GenBank/DDBJ whole genome shotgun (WGS) entry which is preliminary data.</text>
</comment>
<evidence type="ECO:0000256" key="1">
    <source>
        <dbReference type="ARBA" id="ARBA00004141"/>
    </source>
</evidence>
<dbReference type="InterPro" id="IPR032805">
    <property type="entry name" value="Wax_synthase_dom"/>
</dbReference>
<sequence>MMASRTFCVVKDVLAMSHTVGLTMATFLAYILPPFVCQYLMGVLVQLEGTRFYRLALLPVTLCFAWRATFVDLAGGDPALAQKNTQLVTQMGSMATRSAVWAFTRLRYERHFPPVGHNRNKSDSGRLYTACWNTWDLLINPRGIGWNWPRGLVVPKPASSSTDSRIAFVLSSAIVFVFHIVAFDACMQTVRSMSPDTFGSVQGGSLFDHTLPPVLELSRAVFISLLVVASAYFGLQYIYNFLAIVCVIAFHQHPSQWPPLFDAPWLSTSLSELWGRRWHQMVRDMVFTLGYRPFQFLFGPLGGLVGAFSVSGVFHNMELGRGGYAVVVLGFWAMNGVGVALERVWKRVTGRRVGGMWGRAWMVGWLLLWGIPMVNVYAEVGRFSAMSVVGGYEPSLALVGFVRRCIGVEGSWWAR</sequence>
<dbReference type="PANTHER" id="PTHR31595:SF57">
    <property type="entry name" value="OS04G0481900 PROTEIN"/>
    <property type="match status" value="1"/>
</dbReference>
<feature type="transmembrane region" description="Helical" evidence="8">
    <location>
        <begin position="357"/>
        <end position="378"/>
    </location>
</feature>
<dbReference type="GO" id="GO:0006629">
    <property type="term" value="P:lipid metabolic process"/>
    <property type="evidence" value="ECO:0007669"/>
    <property type="project" value="InterPro"/>
</dbReference>
<dbReference type="GO" id="GO:0008374">
    <property type="term" value="F:O-acyltransferase activity"/>
    <property type="evidence" value="ECO:0007669"/>
    <property type="project" value="InterPro"/>
</dbReference>
<evidence type="ECO:0000313" key="10">
    <source>
        <dbReference type="EMBL" id="KAG6374184.1"/>
    </source>
</evidence>
<reference evidence="10" key="1">
    <citation type="submission" date="2021-03" db="EMBL/GenBank/DDBJ databases">
        <title>Evolutionary innovations through gain and loss of genes in the ectomycorrhizal Boletales.</title>
        <authorList>
            <person name="Wu G."/>
            <person name="Miyauchi S."/>
            <person name="Morin E."/>
            <person name="Yang Z.-L."/>
            <person name="Xu J."/>
            <person name="Martin F.M."/>
        </authorList>
    </citation>
    <scope>NUCLEOTIDE SEQUENCE</scope>
    <source>
        <strain evidence="10">BR01</strain>
    </source>
</reference>
<keyword evidence="4" id="KW-0808">Transferase</keyword>
<organism evidence="10 11">
    <name type="scientific">Boletus reticuloceps</name>
    <dbReference type="NCBI Taxonomy" id="495285"/>
    <lineage>
        <taxon>Eukaryota</taxon>
        <taxon>Fungi</taxon>
        <taxon>Dikarya</taxon>
        <taxon>Basidiomycota</taxon>
        <taxon>Agaricomycotina</taxon>
        <taxon>Agaricomycetes</taxon>
        <taxon>Agaricomycetidae</taxon>
        <taxon>Boletales</taxon>
        <taxon>Boletineae</taxon>
        <taxon>Boletaceae</taxon>
        <taxon>Boletoideae</taxon>
        <taxon>Boletus</taxon>
    </lineage>
</organism>
<comment type="pathway">
    <text evidence="2">Secondary metabolite biosynthesis.</text>
</comment>
<evidence type="ECO:0000256" key="4">
    <source>
        <dbReference type="ARBA" id="ARBA00022679"/>
    </source>
</evidence>
<dbReference type="Proteomes" id="UP000683000">
    <property type="component" value="Unassembled WGS sequence"/>
</dbReference>